<dbReference type="EMBL" id="JBHSGI010000005">
    <property type="protein sequence ID" value="MFC4668906.1"/>
    <property type="molecule type" value="Genomic_DNA"/>
</dbReference>
<dbReference type="InterPro" id="IPR050807">
    <property type="entry name" value="TransReg_Diox_bact_type"/>
</dbReference>
<keyword evidence="1" id="KW-0238">DNA-binding</keyword>
<keyword evidence="4" id="KW-1185">Reference proteome</keyword>
<feature type="domain" description="HTH cro/C1-type" evidence="2">
    <location>
        <begin position="15"/>
        <end position="68"/>
    </location>
</feature>
<dbReference type="Pfam" id="PF13560">
    <property type="entry name" value="HTH_31"/>
    <property type="match status" value="1"/>
</dbReference>
<accession>A0ABV9KG44</accession>
<dbReference type="Pfam" id="PF07883">
    <property type="entry name" value="Cupin_2"/>
    <property type="match status" value="1"/>
</dbReference>
<dbReference type="SMART" id="SM00530">
    <property type="entry name" value="HTH_XRE"/>
    <property type="match status" value="1"/>
</dbReference>
<dbReference type="PROSITE" id="PS50943">
    <property type="entry name" value="HTH_CROC1"/>
    <property type="match status" value="1"/>
</dbReference>
<evidence type="ECO:0000256" key="1">
    <source>
        <dbReference type="ARBA" id="ARBA00023125"/>
    </source>
</evidence>
<dbReference type="CDD" id="cd02209">
    <property type="entry name" value="cupin_XRE_C"/>
    <property type="match status" value="1"/>
</dbReference>
<comment type="caution">
    <text evidence="3">The sequence shown here is derived from an EMBL/GenBank/DDBJ whole genome shotgun (WGS) entry which is preliminary data.</text>
</comment>
<dbReference type="InterPro" id="IPR001387">
    <property type="entry name" value="Cro/C1-type_HTH"/>
</dbReference>
<dbReference type="PANTHER" id="PTHR46797">
    <property type="entry name" value="HTH-TYPE TRANSCRIPTIONAL REGULATOR"/>
    <property type="match status" value="1"/>
</dbReference>
<dbReference type="SUPFAM" id="SSF47413">
    <property type="entry name" value="lambda repressor-like DNA-binding domains"/>
    <property type="match status" value="1"/>
</dbReference>
<dbReference type="Gene3D" id="2.60.120.10">
    <property type="entry name" value="Jelly Rolls"/>
    <property type="match status" value="1"/>
</dbReference>
<dbReference type="InterPro" id="IPR014710">
    <property type="entry name" value="RmlC-like_jellyroll"/>
</dbReference>
<dbReference type="RefSeq" id="WP_380717270.1">
    <property type="nucleotide sequence ID" value="NZ_JBHSGI010000005.1"/>
</dbReference>
<protein>
    <submittedName>
        <fullName evidence="3">Helix-turn-helix domain-containing protein</fullName>
    </submittedName>
</protein>
<dbReference type="Proteomes" id="UP001595973">
    <property type="component" value="Unassembled WGS sequence"/>
</dbReference>
<dbReference type="CDD" id="cd00093">
    <property type="entry name" value="HTH_XRE"/>
    <property type="match status" value="1"/>
</dbReference>
<evidence type="ECO:0000259" key="2">
    <source>
        <dbReference type="PROSITE" id="PS50943"/>
    </source>
</evidence>
<dbReference type="PANTHER" id="PTHR46797:SF1">
    <property type="entry name" value="METHYLPHOSPHONATE SYNTHASE"/>
    <property type="match status" value="1"/>
</dbReference>
<dbReference type="SUPFAM" id="SSF51182">
    <property type="entry name" value="RmlC-like cupins"/>
    <property type="match status" value="1"/>
</dbReference>
<gene>
    <name evidence="3" type="ORF">ACFO5X_10100</name>
</gene>
<evidence type="ECO:0000313" key="3">
    <source>
        <dbReference type="EMBL" id="MFC4668906.1"/>
    </source>
</evidence>
<sequence>MDTNEPLIQIGLRAREMRRRRNLTLDELASAASLSKGHLSRFERGEKSLSMAALLRLTEALQMSVATLVGEDHDKEDVHIVRRSERKLLAADAANEGVILQSLNSSTLGRPPYEAFVLTCPEGVAHKSEAFHSGCEAMFVLRGVVTVNLDGRKVVLEAGDFLEFPGHMRHLVSAGAGGAELLLTVVGG</sequence>
<name>A0ABV9KG44_9RHOB</name>
<evidence type="ECO:0000313" key="4">
    <source>
        <dbReference type="Proteomes" id="UP001595973"/>
    </source>
</evidence>
<organism evidence="3 4">
    <name type="scientific">Seohaeicola nanhaiensis</name>
    <dbReference type="NCBI Taxonomy" id="1387282"/>
    <lineage>
        <taxon>Bacteria</taxon>
        <taxon>Pseudomonadati</taxon>
        <taxon>Pseudomonadota</taxon>
        <taxon>Alphaproteobacteria</taxon>
        <taxon>Rhodobacterales</taxon>
        <taxon>Roseobacteraceae</taxon>
        <taxon>Seohaeicola</taxon>
    </lineage>
</organism>
<dbReference type="InterPro" id="IPR013096">
    <property type="entry name" value="Cupin_2"/>
</dbReference>
<reference evidence="4" key="1">
    <citation type="journal article" date="2019" name="Int. J. Syst. Evol. Microbiol.">
        <title>The Global Catalogue of Microorganisms (GCM) 10K type strain sequencing project: providing services to taxonomists for standard genome sequencing and annotation.</title>
        <authorList>
            <consortium name="The Broad Institute Genomics Platform"/>
            <consortium name="The Broad Institute Genome Sequencing Center for Infectious Disease"/>
            <person name="Wu L."/>
            <person name="Ma J."/>
        </authorList>
    </citation>
    <scope>NUCLEOTIDE SEQUENCE [LARGE SCALE GENOMIC DNA]</scope>
    <source>
        <strain evidence="4">CGMCC 4.7283</strain>
    </source>
</reference>
<proteinExistence type="predicted"/>
<dbReference type="Gene3D" id="1.10.260.40">
    <property type="entry name" value="lambda repressor-like DNA-binding domains"/>
    <property type="match status" value="1"/>
</dbReference>
<dbReference type="InterPro" id="IPR011051">
    <property type="entry name" value="RmlC_Cupin_sf"/>
</dbReference>
<dbReference type="InterPro" id="IPR010982">
    <property type="entry name" value="Lambda_DNA-bd_dom_sf"/>
</dbReference>